<dbReference type="AlphaFoldDB" id="A0A2P2D1I1"/>
<sequence length="92" mass="9910">MILGGFPREATLFFPGRVIGLKLQLPGSTPWKESLIETLPVGVSILDLGKISKTEIQSKSKVSGAPDMVPVSEPFGTKEQECPVGVEMKLIE</sequence>
<evidence type="ECO:0000313" key="2">
    <source>
        <dbReference type="Proteomes" id="UP000245076"/>
    </source>
</evidence>
<gene>
    <name evidence="1" type="ORF">LPTSP1_14910</name>
</gene>
<keyword evidence="2" id="KW-1185">Reference proteome</keyword>
<dbReference type="Proteomes" id="UP000245076">
    <property type="component" value="Unassembled WGS sequence"/>
</dbReference>
<comment type="caution">
    <text evidence="1">The sequence shown here is derived from an EMBL/GenBank/DDBJ whole genome shotgun (WGS) entry which is preliminary data.</text>
</comment>
<organism evidence="1 2">
    <name type="scientific">Leptospira johnsonii</name>
    <dbReference type="NCBI Taxonomy" id="1917820"/>
    <lineage>
        <taxon>Bacteria</taxon>
        <taxon>Pseudomonadati</taxon>
        <taxon>Spirochaetota</taxon>
        <taxon>Spirochaetia</taxon>
        <taxon>Leptospirales</taxon>
        <taxon>Leptospiraceae</taxon>
        <taxon>Leptospira</taxon>
    </lineage>
</organism>
<dbReference type="EMBL" id="BFAY01000008">
    <property type="protein sequence ID" value="GBF38498.1"/>
    <property type="molecule type" value="Genomic_DNA"/>
</dbReference>
<protein>
    <submittedName>
        <fullName evidence="1">Uncharacterized protein</fullName>
    </submittedName>
</protein>
<accession>A0A2P2D1I1</accession>
<reference evidence="1 2" key="1">
    <citation type="submission" date="2018-02" db="EMBL/GenBank/DDBJ databases">
        <title>Novel Leptospira species isolated from soil and water in Japan.</title>
        <authorList>
            <person name="Nakao R."/>
            <person name="Masuzawa T."/>
        </authorList>
    </citation>
    <scope>NUCLEOTIDE SEQUENCE [LARGE SCALE GENOMIC DNA]</scope>
    <source>
        <strain evidence="1 2">E8</strain>
    </source>
</reference>
<evidence type="ECO:0000313" key="1">
    <source>
        <dbReference type="EMBL" id="GBF38498.1"/>
    </source>
</evidence>
<name>A0A2P2D1I1_9LEPT</name>
<proteinExistence type="predicted"/>